<dbReference type="OrthoDB" id="9815691at2"/>
<dbReference type="GO" id="GO:0099621">
    <property type="term" value="F:undecaprenyl-phosphate 4-deoxy-4-formamido-L-arabinose transferase activity"/>
    <property type="evidence" value="ECO:0007669"/>
    <property type="project" value="TreeGrafter"/>
</dbReference>
<keyword evidence="3 9" id="KW-0808">Transferase</keyword>
<dbReference type="EMBL" id="NIDE01000017">
    <property type="protein sequence ID" value="OWK36179.1"/>
    <property type="molecule type" value="Genomic_DNA"/>
</dbReference>
<sequence length="282" mass="31266">MDANPLTARPHASSLSLVVPAYNEAAVIAHAVREADEALGELFDEYEILVVDDGSGDDTAAIVAALLGEFPRVRLLWHPRNRGYGAALRTGFEAAAFERVAFTDADGQFDLRDLSTLAALVDNTDIAVGYRADRKDPWRRRVLSRGYNLLARTLLGTRIRDVDCALKVFRREVVVRLLPAARGFFVNTEMMTRARLLGFDVIERPVTHRPRLGGASKVSLWEVPKTLRVLLGFWWREVVRGIGPTAREPITVVSARVPVGTGMSRASRPRNFKHAAGERIDV</sequence>
<name>A0A225DG83_9BACT</name>
<evidence type="ECO:0000313" key="9">
    <source>
        <dbReference type="EMBL" id="OWK36179.1"/>
    </source>
</evidence>
<dbReference type="Gene3D" id="3.90.550.10">
    <property type="entry name" value="Spore Coat Polysaccharide Biosynthesis Protein SpsA, Chain A"/>
    <property type="match status" value="1"/>
</dbReference>
<evidence type="ECO:0000313" key="10">
    <source>
        <dbReference type="Proteomes" id="UP000214646"/>
    </source>
</evidence>
<keyword evidence="10" id="KW-1185">Reference proteome</keyword>
<keyword evidence="4" id="KW-0812">Transmembrane</keyword>
<keyword evidence="2" id="KW-0328">Glycosyltransferase</keyword>
<dbReference type="Proteomes" id="UP000214646">
    <property type="component" value="Unassembled WGS sequence"/>
</dbReference>
<protein>
    <submittedName>
        <fullName evidence="9">Glycosyl transferase, group 2 family protein</fullName>
    </submittedName>
</protein>
<evidence type="ECO:0000256" key="7">
    <source>
        <dbReference type="ARBA" id="ARBA00023136"/>
    </source>
</evidence>
<evidence type="ECO:0000256" key="3">
    <source>
        <dbReference type="ARBA" id="ARBA00022679"/>
    </source>
</evidence>
<dbReference type="GO" id="GO:0009103">
    <property type="term" value="P:lipopolysaccharide biosynthetic process"/>
    <property type="evidence" value="ECO:0007669"/>
    <property type="project" value="UniProtKB-KW"/>
</dbReference>
<dbReference type="SUPFAM" id="SSF53448">
    <property type="entry name" value="Nucleotide-diphospho-sugar transferases"/>
    <property type="match status" value="1"/>
</dbReference>
<keyword evidence="5" id="KW-0448">Lipopolysaccharide biosynthesis</keyword>
<reference evidence="10" key="1">
    <citation type="submission" date="2017-06" db="EMBL/GenBank/DDBJ databases">
        <title>Genome analysis of Fimbriiglobus ruber SP5, the first member of the order Planctomycetales with confirmed chitinolytic capability.</title>
        <authorList>
            <person name="Ravin N.V."/>
            <person name="Rakitin A.L."/>
            <person name="Ivanova A.A."/>
            <person name="Beletsky A.V."/>
            <person name="Kulichevskaya I.S."/>
            <person name="Mardanov A.V."/>
            <person name="Dedysh S.N."/>
        </authorList>
    </citation>
    <scope>NUCLEOTIDE SEQUENCE [LARGE SCALE GENOMIC DNA]</scope>
    <source>
        <strain evidence="10">SP5</strain>
    </source>
</reference>
<dbReference type="InterPro" id="IPR050256">
    <property type="entry name" value="Glycosyltransferase_2"/>
</dbReference>
<feature type="domain" description="Glycosyltransferase 2-like" evidence="8">
    <location>
        <begin position="16"/>
        <end position="174"/>
    </location>
</feature>
<organism evidence="9 10">
    <name type="scientific">Fimbriiglobus ruber</name>
    <dbReference type="NCBI Taxonomy" id="1908690"/>
    <lineage>
        <taxon>Bacteria</taxon>
        <taxon>Pseudomonadati</taxon>
        <taxon>Planctomycetota</taxon>
        <taxon>Planctomycetia</taxon>
        <taxon>Gemmatales</taxon>
        <taxon>Gemmataceae</taxon>
        <taxon>Fimbriiglobus</taxon>
    </lineage>
</organism>
<dbReference type="AlphaFoldDB" id="A0A225DG83"/>
<gene>
    <name evidence="9" type="ORF">FRUB_08742</name>
</gene>
<proteinExistence type="predicted"/>
<accession>A0A225DG83</accession>
<keyword evidence="6" id="KW-1133">Transmembrane helix</keyword>
<dbReference type="InterPro" id="IPR029044">
    <property type="entry name" value="Nucleotide-diphossugar_trans"/>
</dbReference>
<dbReference type="Pfam" id="PF00535">
    <property type="entry name" value="Glycos_transf_2"/>
    <property type="match status" value="1"/>
</dbReference>
<evidence type="ECO:0000256" key="5">
    <source>
        <dbReference type="ARBA" id="ARBA00022985"/>
    </source>
</evidence>
<dbReference type="PANTHER" id="PTHR48090:SF3">
    <property type="entry name" value="UNDECAPRENYL-PHOSPHATE 4-DEOXY-4-FORMAMIDO-L-ARABINOSE TRANSFERASE"/>
    <property type="match status" value="1"/>
</dbReference>
<keyword evidence="7" id="KW-0472">Membrane</keyword>
<evidence type="ECO:0000259" key="8">
    <source>
        <dbReference type="Pfam" id="PF00535"/>
    </source>
</evidence>
<comment type="caution">
    <text evidence="9">The sequence shown here is derived from an EMBL/GenBank/DDBJ whole genome shotgun (WGS) entry which is preliminary data.</text>
</comment>
<dbReference type="RefSeq" id="WP_088259228.1">
    <property type="nucleotide sequence ID" value="NZ_NIDE01000017.1"/>
</dbReference>
<evidence type="ECO:0000256" key="2">
    <source>
        <dbReference type="ARBA" id="ARBA00022676"/>
    </source>
</evidence>
<evidence type="ECO:0000256" key="1">
    <source>
        <dbReference type="ARBA" id="ARBA00022475"/>
    </source>
</evidence>
<dbReference type="CDD" id="cd04179">
    <property type="entry name" value="DPM_DPG-synthase_like"/>
    <property type="match status" value="1"/>
</dbReference>
<dbReference type="PANTHER" id="PTHR48090">
    <property type="entry name" value="UNDECAPRENYL-PHOSPHATE 4-DEOXY-4-FORMAMIDO-L-ARABINOSE TRANSFERASE-RELATED"/>
    <property type="match status" value="1"/>
</dbReference>
<evidence type="ECO:0000256" key="6">
    <source>
        <dbReference type="ARBA" id="ARBA00022989"/>
    </source>
</evidence>
<dbReference type="GO" id="GO:0005886">
    <property type="term" value="C:plasma membrane"/>
    <property type="evidence" value="ECO:0007669"/>
    <property type="project" value="TreeGrafter"/>
</dbReference>
<evidence type="ECO:0000256" key="4">
    <source>
        <dbReference type="ARBA" id="ARBA00022692"/>
    </source>
</evidence>
<dbReference type="InterPro" id="IPR001173">
    <property type="entry name" value="Glyco_trans_2-like"/>
</dbReference>
<keyword evidence="1" id="KW-1003">Cell membrane</keyword>